<feature type="domain" description="Fructose-1-6-bisphosphatase class 1 C-terminal" evidence="12">
    <location>
        <begin position="201"/>
        <end position="317"/>
    </location>
</feature>
<dbReference type="Gene3D" id="3.40.190.80">
    <property type="match status" value="1"/>
</dbReference>
<dbReference type="PANTHER" id="PTHR11556:SF41">
    <property type="entry name" value="FRUCTOSE-1,6-BISPHOSPHATASE, CYTOSOLIC"/>
    <property type="match status" value="1"/>
</dbReference>
<dbReference type="GO" id="GO:0006000">
    <property type="term" value="P:fructose metabolic process"/>
    <property type="evidence" value="ECO:0007669"/>
    <property type="project" value="TreeGrafter"/>
</dbReference>
<name>A0A2R5GNU6_9STRA</name>
<dbReference type="InterPro" id="IPR000146">
    <property type="entry name" value="FBPase_class-1"/>
</dbReference>
<dbReference type="InParanoid" id="A0A2R5GNU6"/>
<comment type="catalytic activity">
    <reaction evidence="1">
        <text>beta-D-fructose 1,6-bisphosphate + H2O = beta-D-fructose 6-phosphate + phosphate</text>
        <dbReference type="Rhea" id="RHEA:11064"/>
        <dbReference type="ChEBI" id="CHEBI:15377"/>
        <dbReference type="ChEBI" id="CHEBI:32966"/>
        <dbReference type="ChEBI" id="CHEBI:43474"/>
        <dbReference type="ChEBI" id="CHEBI:57634"/>
        <dbReference type="EC" id="3.1.3.11"/>
    </reaction>
</comment>
<dbReference type="GO" id="GO:0042132">
    <property type="term" value="F:fructose 1,6-bisphosphate 1-phosphatase activity"/>
    <property type="evidence" value="ECO:0007669"/>
    <property type="project" value="UniProtKB-EC"/>
</dbReference>
<dbReference type="InterPro" id="IPR033391">
    <property type="entry name" value="FBPase_N"/>
</dbReference>
<keyword evidence="14" id="KW-1185">Reference proteome</keyword>
<dbReference type="GO" id="GO:0005986">
    <property type="term" value="P:sucrose biosynthetic process"/>
    <property type="evidence" value="ECO:0007669"/>
    <property type="project" value="TreeGrafter"/>
</dbReference>
<keyword evidence="7" id="KW-0460">Magnesium</keyword>
<dbReference type="PIRSF" id="PIRSF000904">
    <property type="entry name" value="FBPtase_SBPase"/>
    <property type="match status" value="1"/>
</dbReference>
<evidence type="ECO:0000256" key="9">
    <source>
        <dbReference type="ARBA" id="ARBA00024331"/>
    </source>
</evidence>
<comment type="cofactor">
    <cofactor evidence="2">
        <name>Mg(2+)</name>
        <dbReference type="ChEBI" id="CHEBI:18420"/>
    </cofactor>
</comment>
<dbReference type="CDD" id="cd00354">
    <property type="entry name" value="FBPase"/>
    <property type="match status" value="1"/>
</dbReference>
<keyword evidence="8 10" id="KW-0119">Carbohydrate metabolism</keyword>
<dbReference type="InterPro" id="IPR044015">
    <property type="entry name" value="FBPase_C_dom"/>
</dbReference>
<dbReference type="Pfam" id="PF18913">
    <property type="entry name" value="FBPase_C"/>
    <property type="match status" value="1"/>
</dbReference>
<dbReference type="OrthoDB" id="10256725at2759"/>
<evidence type="ECO:0000313" key="14">
    <source>
        <dbReference type="Proteomes" id="UP000241890"/>
    </source>
</evidence>
<evidence type="ECO:0000256" key="7">
    <source>
        <dbReference type="ARBA" id="ARBA00022842"/>
    </source>
</evidence>
<dbReference type="EMBL" id="BEYU01000074">
    <property type="protein sequence ID" value="GBG30303.1"/>
    <property type="molecule type" value="Genomic_DNA"/>
</dbReference>
<accession>A0A2R5GNU6</accession>
<evidence type="ECO:0000256" key="2">
    <source>
        <dbReference type="ARBA" id="ARBA00001946"/>
    </source>
</evidence>
<protein>
    <recommendedName>
        <fullName evidence="4">fructose-bisphosphatase</fullName>
        <ecNumber evidence="4">3.1.3.11</ecNumber>
    </recommendedName>
</protein>
<feature type="domain" description="Fructose-1-6-bisphosphatase class I N-terminal" evidence="11">
    <location>
        <begin position="7"/>
        <end position="191"/>
    </location>
</feature>
<dbReference type="GO" id="GO:0006002">
    <property type="term" value="P:fructose 6-phosphate metabolic process"/>
    <property type="evidence" value="ECO:0007669"/>
    <property type="project" value="TreeGrafter"/>
</dbReference>
<dbReference type="HAMAP" id="MF_01855">
    <property type="entry name" value="FBPase_class1"/>
    <property type="match status" value="1"/>
</dbReference>
<dbReference type="InterPro" id="IPR028343">
    <property type="entry name" value="FBPtase"/>
</dbReference>
<dbReference type="PRINTS" id="PR00115">
    <property type="entry name" value="F16BPHPHTASE"/>
</dbReference>
<dbReference type="EC" id="3.1.3.11" evidence="4"/>
<evidence type="ECO:0000259" key="12">
    <source>
        <dbReference type="Pfam" id="PF18913"/>
    </source>
</evidence>
<sequence>MERELVTLTGFILSLQQNVDEATGDFSILVNAIGLACKAVSTAVRKAGILNLYGMEGSVNVQGEEVKKLDIIAHDNFVSALRLCTKAGILVSEEVEEPIILGKGKYCVCFDPLDGSSNIDCNVSTGSIVAIYKRENPDAEPTIQDALRPGKDLEAALYCMYGSSTQMVLTFGTSVHLFTLDPSVGEFILTSRDMQIPSPGKKIFSCNEGNTKNFDDAVKTLVARFKEESYSARYVGSMVSDLHRTLLYNGVFMYPAAPKPKLRLLYEANPMSLIIENAGGVSVAGKGKRILDIVPTEIHERVPIFVGGKRDLAIVEEELAKLE</sequence>
<evidence type="ECO:0000256" key="6">
    <source>
        <dbReference type="ARBA" id="ARBA00022801"/>
    </source>
</evidence>
<evidence type="ECO:0000259" key="11">
    <source>
        <dbReference type="Pfam" id="PF00316"/>
    </source>
</evidence>
<dbReference type="FunFam" id="3.30.540.10:FF:000002">
    <property type="entry name" value="Fructose-1,6-bisphosphatase class 1"/>
    <property type="match status" value="1"/>
</dbReference>
<keyword evidence="6 10" id="KW-0378">Hydrolase</keyword>
<dbReference type="PIRSF" id="PIRSF500210">
    <property type="entry name" value="FBPtase"/>
    <property type="match status" value="1"/>
</dbReference>
<evidence type="ECO:0000256" key="4">
    <source>
        <dbReference type="ARBA" id="ARBA00013093"/>
    </source>
</evidence>
<evidence type="ECO:0000256" key="5">
    <source>
        <dbReference type="ARBA" id="ARBA00022723"/>
    </source>
</evidence>
<dbReference type="PANTHER" id="PTHR11556">
    <property type="entry name" value="FRUCTOSE-1,6-BISPHOSPHATASE-RELATED"/>
    <property type="match status" value="1"/>
</dbReference>
<organism evidence="13 14">
    <name type="scientific">Hondaea fermentalgiana</name>
    <dbReference type="NCBI Taxonomy" id="2315210"/>
    <lineage>
        <taxon>Eukaryota</taxon>
        <taxon>Sar</taxon>
        <taxon>Stramenopiles</taxon>
        <taxon>Bigyra</taxon>
        <taxon>Labyrinthulomycetes</taxon>
        <taxon>Thraustochytrida</taxon>
        <taxon>Thraustochytriidae</taxon>
        <taxon>Hondaea</taxon>
    </lineage>
</organism>
<dbReference type="GO" id="GO:0006094">
    <property type="term" value="P:gluconeogenesis"/>
    <property type="evidence" value="ECO:0007669"/>
    <property type="project" value="TreeGrafter"/>
</dbReference>
<comment type="caution">
    <text evidence="13">The sequence shown here is derived from an EMBL/GenBank/DDBJ whole genome shotgun (WGS) entry which is preliminary data.</text>
</comment>
<reference evidence="13 14" key="1">
    <citation type="submission" date="2017-12" db="EMBL/GenBank/DDBJ databases">
        <title>Sequencing, de novo assembly and annotation of complete genome of a new Thraustochytrid species, strain FCC1311.</title>
        <authorList>
            <person name="Sedici K."/>
            <person name="Godart F."/>
            <person name="Aiese Cigliano R."/>
            <person name="Sanseverino W."/>
            <person name="Barakat M."/>
            <person name="Ortet P."/>
            <person name="Marechal E."/>
            <person name="Cagnac O."/>
            <person name="Amato A."/>
        </authorList>
    </citation>
    <scope>NUCLEOTIDE SEQUENCE [LARGE SCALE GENOMIC DNA]</scope>
</reference>
<gene>
    <name evidence="13" type="ORF">FCC1311_065222</name>
</gene>
<dbReference type="GO" id="GO:0046872">
    <property type="term" value="F:metal ion binding"/>
    <property type="evidence" value="ECO:0007669"/>
    <property type="project" value="UniProtKB-KW"/>
</dbReference>
<dbReference type="Gene3D" id="3.30.540.10">
    <property type="entry name" value="Fructose-1,6-Bisphosphatase, subunit A, domain 1"/>
    <property type="match status" value="1"/>
</dbReference>
<comment type="pathway">
    <text evidence="9">Carbohydrate biosynthesis.</text>
</comment>
<dbReference type="GO" id="GO:0005829">
    <property type="term" value="C:cytosol"/>
    <property type="evidence" value="ECO:0007669"/>
    <property type="project" value="TreeGrafter"/>
</dbReference>
<comment type="similarity">
    <text evidence="3 10">Belongs to the FBPase class 1 family.</text>
</comment>
<evidence type="ECO:0000256" key="8">
    <source>
        <dbReference type="ARBA" id="ARBA00023277"/>
    </source>
</evidence>
<dbReference type="Proteomes" id="UP000241890">
    <property type="component" value="Unassembled WGS sequence"/>
</dbReference>
<proteinExistence type="inferred from homology"/>
<evidence type="ECO:0000256" key="3">
    <source>
        <dbReference type="ARBA" id="ARBA00010941"/>
    </source>
</evidence>
<dbReference type="GO" id="GO:0030388">
    <property type="term" value="P:fructose 1,6-bisphosphate metabolic process"/>
    <property type="evidence" value="ECO:0007669"/>
    <property type="project" value="TreeGrafter"/>
</dbReference>
<keyword evidence="5" id="KW-0479">Metal-binding</keyword>
<dbReference type="SUPFAM" id="SSF56655">
    <property type="entry name" value="Carbohydrate phosphatase"/>
    <property type="match status" value="1"/>
</dbReference>
<evidence type="ECO:0000313" key="13">
    <source>
        <dbReference type="EMBL" id="GBG30303.1"/>
    </source>
</evidence>
<dbReference type="Pfam" id="PF00316">
    <property type="entry name" value="FBPase"/>
    <property type="match status" value="1"/>
</dbReference>
<evidence type="ECO:0000256" key="10">
    <source>
        <dbReference type="RuleBase" id="RU000508"/>
    </source>
</evidence>
<evidence type="ECO:0000256" key="1">
    <source>
        <dbReference type="ARBA" id="ARBA00001273"/>
    </source>
</evidence>
<dbReference type="AlphaFoldDB" id="A0A2R5GNU6"/>